<evidence type="ECO:0000256" key="1">
    <source>
        <dbReference type="SAM" id="MobiDB-lite"/>
    </source>
</evidence>
<keyword evidence="4" id="KW-1185">Reference proteome</keyword>
<dbReference type="AlphaFoldDB" id="A0AAD7IMD4"/>
<accession>A0AAD7IMD4</accession>
<evidence type="ECO:0000313" key="4">
    <source>
        <dbReference type="Proteomes" id="UP001215598"/>
    </source>
</evidence>
<organism evidence="3 4">
    <name type="scientific">Mycena metata</name>
    <dbReference type="NCBI Taxonomy" id="1033252"/>
    <lineage>
        <taxon>Eukaryota</taxon>
        <taxon>Fungi</taxon>
        <taxon>Dikarya</taxon>
        <taxon>Basidiomycota</taxon>
        <taxon>Agaricomycotina</taxon>
        <taxon>Agaricomycetes</taxon>
        <taxon>Agaricomycetidae</taxon>
        <taxon>Agaricales</taxon>
        <taxon>Marasmiineae</taxon>
        <taxon>Mycenaceae</taxon>
        <taxon>Mycena</taxon>
    </lineage>
</organism>
<name>A0AAD7IMD4_9AGAR</name>
<evidence type="ECO:0000259" key="2">
    <source>
        <dbReference type="Pfam" id="PF22740"/>
    </source>
</evidence>
<dbReference type="InterPro" id="IPR053931">
    <property type="entry name" value="RapZ_C"/>
</dbReference>
<protein>
    <recommendedName>
        <fullName evidence="2">RapZ C-terminal domain-containing protein</fullName>
    </recommendedName>
</protein>
<feature type="region of interest" description="Disordered" evidence="1">
    <location>
        <begin position="1"/>
        <end position="26"/>
    </location>
</feature>
<sequence>MSLPDENSPDVNDMDMDDPIPSNPNHLLSQKVTLEVDDIPTTCTLHLISHGHRFGPFTPPKIAGLDRHTILQYDIRVLPNPPKTVRTQQTGLHKPLREWFFARPEAVAKMEEVCAALDAALADLDLSTNPPGREVAVHVVVFCEMGKHRSVAFVEELARRPFFVDTASGRQKCGMSRARNTILAVGDSGWIVLSLNFRVTKVLQLYSAAISRTSKQVRPSGKYSPTATLELSTCFLDLALTRHEPKNYNCRNRFN</sequence>
<proteinExistence type="predicted"/>
<feature type="domain" description="RapZ C-terminal" evidence="2">
    <location>
        <begin position="45"/>
        <end position="160"/>
    </location>
</feature>
<gene>
    <name evidence="3" type="ORF">B0H16DRAFT_1693024</name>
</gene>
<comment type="caution">
    <text evidence="3">The sequence shown here is derived from an EMBL/GenBank/DDBJ whole genome shotgun (WGS) entry which is preliminary data.</text>
</comment>
<evidence type="ECO:0000313" key="3">
    <source>
        <dbReference type="EMBL" id="KAJ7745052.1"/>
    </source>
</evidence>
<dbReference type="Proteomes" id="UP001215598">
    <property type="component" value="Unassembled WGS sequence"/>
</dbReference>
<dbReference type="EMBL" id="JARKIB010000084">
    <property type="protein sequence ID" value="KAJ7745052.1"/>
    <property type="molecule type" value="Genomic_DNA"/>
</dbReference>
<reference evidence="3" key="1">
    <citation type="submission" date="2023-03" db="EMBL/GenBank/DDBJ databases">
        <title>Massive genome expansion in bonnet fungi (Mycena s.s.) driven by repeated elements and novel gene families across ecological guilds.</title>
        <authorList>
            <consortium name="Lawrence Berkeley National Laboratory"/>
            <person name="Harder C.B."/>
            <person name="Miyauchi S."/>
            <person name="Viragh M."/>
            <person name="Kuo A."/>
            <person name="Thoen E."/>
            <person name="Andreopoulos B."/>
            <person name="Lu D."/>
            <person name="Skrede I."/>
            <person name="Drula E."/>
            <person name="Henrissat B."/>
            <person name="Morin E."/>
            <person name="Kohler A."/>
            <person name="Barry K."/>
            <person name="LaButti K."/>
            <person name="Morin E."/>
            <person name="Salamov A."/>
            <person name="Lipzen A."/>
            <person name="Mereny Z."/>
            <person name="Hegedus B."/>
            <person name="Baldrian P."/>
            <person name="Stursova M."/>
            <person name="Weitz H."/>
            <person name="Taylor A."/>
            <person name="Grigoriev I.V."/>
            <person name="Nagy L.G."/>
            <person name="Martin F."/>
            <person name="Kauserud H."/>
        </authorList>
    </citation>
    <scope>NUCLEOTIDE SEQUENCE</scope>
    <source>
        <strain evidence="3">CBHHK182m</strain>
    </source>
</reference>
<dbReference type="Pfam" id="PF22740">
    <property type="entry name" value="PapZ_C"/>
    <property type="match status" value="1"/>
</dbReference>